<dbReference type="GO" id="GO:0003677">
    <property type="term" value="F:DNA binding"/>
    <property type="evidence" value="ECO:0007669"/>
    <property type="project" value="UniProtKB-KW"/>
</dbReference>
<dbReference type="InterPro" id="IPR018490">
    <property type="entry name" value="cNMP-bd_dom_sf"/>
</dbReference>
<evidence type="ECO:0000256" key="1">
    <source>
        <dbReference type="ARBA" id="ARBA00023015"/>
    </source>
</evidence>
<dbReference type="InterPro" id="IPR000595">
    <property type="entry name" value="cNMP-bd_dom"/>
</dbReference>
<dbReference type="CDD" id="cd00038">
    <property type="entry name" value="CAP_ED"/>
    <property type="match status" value="1"/>
</dbReference>
<name>A0A3P1BE69_STRAG</name>
<dbReference type="SMART" id="SM00100">
    <property type="entry name" value="cNMP"/>
    <property type="match status" value="1"/>
</dbReference>
<dbReference type="EMBL" id="UHEQ01000004">
    <property type="protein sequence ID" value="SUN14010.1"/>
    <property type="molecule type" value="Genomic_DNA"/>
</dbReference>
<dbReference type="Pfam" id="PF13545">
    <property type="entry name" value="HTH_Crp_2"/>
    <property type="match status" value="1"/>
</dbReference>
<dbReference type="SUPFAM" id="SSF46785">
    <property type="entry name" value="Winged helix' DNA-binding domain"/>
    <property type="match status" value="1"/>
</dbReference>
<dbReference type="EMBL" id="LBKL01000020">
    <property type="protein sequence ID" value="KLL44348.1"/>
    <property type="molecule type" value="Genomic_DNA"/>
</dbReference>
<dbReference type="Pfam" id="PF00027">
    <property type="entry name" value="cNMP_binding"/>
    <property type="match status" value="1"/>
</dbReference>
<dbReference type="Proteomes" id="UP000254076">
    <property type="component" value="Unassembled WGS sequence"/>
</dbReference>
<evidence type="ECO:0000256" key="2">
    <source>
        <dbReference type="ARBA" id="ARBA00023125"/>
    </source>
</evidence>
<sequence>MDIENYCQDYCLETIFPKHYFKDLQVITLTAGQPVCKQGEQLEYLHYIVKGRFKIVRRLFNGKEHILDIKTKPTLIGDIELLTNRQIVSSVIALEDITVIQLSLKGRKEKLLTDATFLLKLSQELAQAFHDQNIKASTNLGYTVKELLASHILAIEEQGCFHLELSSLADSFGVSYRHLLRVIHDMVKEGLIQKEKPKYFIKNRFALESLNIQP</sequence>
<organism evidence="5 7">
    <name type="scientific">Streptococcus agalactiae</name>
    <dbReference type="NCBI Taxonomy" id="1311"/>
    <lineage>
        <taxon>Bacteria</taxon>
        <taxon>Bacillati</taxon>
        <taxon>Bacillota</taxon>
        <taxon>Bacilli</taxon>
        <taxon>Lactobacillales</taxon>
        <taxon>Streptococcaceae</taxon>
        <taxon>Streptococcus</taxon>
    </lineage>
</organism>
<proteinExistence type="predicted"/>
<dbReference type="InterPro" id="IPR014710">
    <property type="entry name" value="RmlC-like_jellyroll"/>
</dbReference>
<evidence type="ECO:0000313" key="5">
    <source>
        <dbReference type="EMBL" id="KLL44348.1"/>
    </source>
</evidence>
<accession>A0A3P1BE69</accession>
<reference evidence="6 8" key="2">
    <citation type="submission" date="2018-06" db="EMBL/GenBank/DDBJ databases">
        <authorList>
            <consortium name="Pathogen Informatics"/>
            <person name="Doyle S."/>
        </authorList>
    </citation>
    <scope>NUCLEOTIDE SEQUENCE [LARGE SCALE GENOMIC DNA]</scope>
    <source>
        <strain evidence="6 8">NCTC8185</strain>
    </source>
</reference>
<keyword evidence="3" id="KW-0804">Transcription</keyword>
<keyword evidence="2" id="KW-0238">DNA-binding</keyword>
<comment type="caution">
    <text evidence="5">The sequence shown here is derived from an EMBL/GenBank/DDBJ whole genome shotgun (WGS) entry which is preliminary data.</text>
</comment>
<dbReference type="SUPFAM" id="SSF51206">
    <property type="entry name" value="cAMP-binding domain-like"/>
    <property type="match status" value="1"/>
</dbReference>
<evidence type="ECO:0000313" key="7">
    <source>
        <dbReference type="Proteomes" id="UP000035346"/>
    </source>
</evidence>
<dbReference type="Proteomes" id="UP000035346">
    <property type="component" value="Unassembled WGS sequence"/>
</dbReference>
<reference evidence="5 7" key="1">
    <citation type="journal article" date="2015" name="PLoS ONE">
        <title>Genomic analysis reveals the molecular basis for capsule loss in the group B streptococcus population.</title>
        <authorList>
            <consortium name="DEVANI Consortium"/>
            <person name="Rosini R."/>
            <person name="Campisi E."/>
            <person name="De Chiara M."/>
            <person name="Tettelin H."/>
            <person name="Rinaudo D."/>
            <person name="Toniolo C."/>
            <person name="Metruccio M."/>
            <person name="Guidotti S."/>
            <person name="Sorensen U.B."/>
            <person name="Kilian M."/>
            <person name="Ramirez M."/>
            <person name="Janulczyk R."/>
            <person name="Donati C."/>
            <person name="Grandi G."/>
            <person name="Margarit I."/>
        </authorList>
    </citation>
    <scope>NUCLEOTIDE SEQUENCE [LARGE SCALE GENOMIC DNA]</scope>
    <source>
        <strain evidence="5 7">DK-B-USS-215</strain>
    </source>
</reference>
<evidence type="ECO:0000313" key="6">
    <source>
        <dbReference type="EMBL" id="SUN14010.1"/>
    </source>
</evidence>
<dbReference type="Gene3D" id="2.60.120.10">
    <property type="entry name" value="Jelly Rolls"/>
    <property type="match status" value="1"/>
</dbReference>
<dbReference type="RefSeq" id="WP_000350692.1">
    <property type="nucleotide sequence ID" value="NZ_JAIWPA010000024.1"/>
</dbReference>
<gene>
    <name evidence="6" type="primary">yeiL</name>
    <name evidence="6" type="ORF">NCTC8185_01280</name>
    <name evidence="5" type="ORF">WA04_01605</name>
</gene>
<keyword evidence="1" id="KW-0805">Transcription regulation</keyword>
<dbReference type="InterPro" id="IPR012318">
    <property type="entry name" value="HTH_CRP"/>
</dbReference>
<dbReference type="InterPro" id="IPR036390">
    <property type="entry name" value="WH_DNA-bd_sf"/>
</dbReference>
<protein>
    <submittedName>
        <fullName evidence="5">Crp/Fnr family transcriptional regulator</fullName>
    </submittedName>
    <submittedName>
        <fullName evidence="6">Predicted N-ribosylNicotinamide CRP-like regulator</fullName>
    </submittedName>
</protein>
<dbReference type="PROSITE" id="PS50042">
    <property type="entry name" value="CNMP_BINDING_3"/>
    <property type="match status" value="1"/>
</dbReference>
<dbReference type="AlphaFoldDB" id="A0A3P1BE69"/>
<evidence type="ECO:0000256" key="3">
    <source>
        <dbReference type="ARBA" id="ARBA00023163"/>
    </source>
</evidence>
<evidence type="ECO:0000313" key="8">
    <source>
        <dbReference type="Proteomes" id="UP000254076"/>
    </source>
</evidence>
<dbReference type="GO" id="GO:0006355">
    <property type="term" value="P:regulation of DNA-templated transcription"/>
    <property type="evidence" value="ECO:0007669"/>
    <property type="project" value="InterPro"/>
</dbReference>
<evidence type="ECO:0000259" key="4">
    <source>
        <dbReference type="PROSITE" id="PS50042"/>
    </source>
</evidence>
<feature type="domain" description="Cyclic nucleotide-binding" evidence="4">
    <location>
        <begin position="1"/>
        <end position="128"/>
    </location>
</feature>